<dbReference type="Pfam" id="PF04124">
    <property type="entry name" value="Dor1"/>
    <property type="match status" value="1"/>
</dbReference>
<keyword evidence="5 9" id="KW-0653">Protein transport</keyword>
<evidence type="ECO:0000256" key="5">
    <source>
        <dbReference type="ARBA" id="ARBA00022927"/>
    </source>
</evidence>
<reference evidence="10" key="1">
    <citation type="submission" date="2013-04" db="EMBL/GenBank/DDBJ databases">
        <authorList>
            <person name="Qu J."/>
            <person name="Murali S.C."/>
            <person name="Bandaranaike D."/>
            <person name="Bellair M."/>
            <person name="Blankenburg K."/>
            <person name="Chao H."/>
            <person name="Dinh H."/>
            <person name="Doddapaneni H."/>
            <person name="Downs B."/>
            <person name="Dugan-Rocha S."/>
            <person name="Elkadiri S."/>
            <person name="Gnanaolivu R.D."/>
            <person name="Hernandez B."/>
            <person name="Javaid M."/>
            <person name="Jayaseelan J.C."/>
            <person name="Lee S."/>
            <person name="Li M."/>
            <person name="Ming W."/>
            <person name="Munidasa M."/>
            <person name="Muniz J."/>
            <person name="Nguyen L."/>
            <person name="Ongeri F."/>
            <person name="Osuji N."/>
            <person name="Pu L.-L."/>
            <person name="Puazo M."/>
            <person name="Qu C."/>
            <person name="Quiroz J."/>
            <person name="Raj R."/>
            <person name="Weissenberger G."/>
            <person name="Xin Y."/>
            <person name="Zou X."/>
            <person name="Han Y."/>
            <person name="Richards S."/>
            <person name="Worley K."/>
            <person name="Muzny D."/>
            <person name="Gibbs R."/>
        </authorList>
    </citation>
    <scope>NUCLEOTIDE SEQUENCE</scope>
    <source>
        <strain evidence="10">Sampled in the wild</strain>
    </source>
</reference>
<keyword evidence="7 9" id="KW-0472">Membrane</keyword>
<dbReference type="GO" id="GO:0000139">
    <property type="term" value="C:Golgi membrane"/>
    <property type="evidence" value="ECO:0007669"/>
    <property type="project" value="UniProtKB-SubCell"/>
</dbReference>
<comment type="subcellular location">
    <subcellularLocation>
        <location evidence="1 9">Golgi apparatus membrane</location>
        <topology evidence="1 9">Peripheral membrane protein</topology>
    </subcellularLocation>
</comment>
<reference evidence="10" key="2">
    <citation type="submission" date="2017-10" db="EMBL/GenBank/DDBJ databases">
        <title>Ladona fulva Genome sequencing and assembly.</title>
        <authorList>
            <person name="Murali S."/>
            <person name="Richards S."/>
            <person name="Bandaranaike D."/>
            <person name="Bellair M."/>
            <person name="Blankenburg K."/>
            <person name="Chao H."/>
            <person name="Dinh H."/>
            <person name="Doddapaneni H."/>
            <person name="Dugan-Rocha S."/>
            <person name="Elkadiri S."/>
            <person name="Gnanaolivu R."/>
            <person name="Hernandez B."/>
            <person name="Skinner E."/>
            <person name="Javaid M."/>
            <person name="Lee S."/>
            <person name="Li M."/>
            <person name="Ming W."/>
            <person name="Munidasa M."/>
            <person name="Muniz J."/>
            <person name="Nguyen L."/>
            <person name="Hughes D."/>
            <person name="Osuji N."/>
            <person name="Pu L.-L."/>
            <person name="Puazo M."/>
            <person name="Qu C."/>
            <person name="Quiroz J."/>
            <person name="Raj R."/>
            <person name="Weissenberger G."/>
            <person name="Xin Y."/>
            <person name="Zou X."/>
            <person name="Han Y."/>
            <person name="Worley K."/>
            <person name="Muzny D."/>
            <person name="Gibbs R."/>
        </authorList>
    </citation>
    <scope>NUCLEOTIDE SEQUENCE</scope>
    <source>
        <strain evidence="10">Sampled in the wild</strain>
    </source>
</reference>
<gene>
    <name evidence="10" type="ORF">J437_LFUL017267</name>
</gene>
<dbReference type="PANTHER" id="PTHR21311:SF0">
    <property type="entry name" value="CONSERVED OLIGOMERIC GOLGI COMPLEX SUBUNIT 8"/>
    <property type="match status" value="1"/>
</dbReference>
<dbReference type="InterPro" id="IPR007255">
    <property type="entry name" value="COG8"/>
</dbReference>
<dbReference type="AlphaFoldDB" id="A0A8K0KN91"/>
<evidence type="ECO:0000256" key="2">
    <source>
        <dbReference type="ARBA" id="ARBA00006419"/>
    </source>
</evidence>
<keyword evidence="11" id="KW-1185">Reference proteome</keyword>
<dbReference type="PANTHER" id="PTHR21311">
    <property type="entry name" value="CONSERVED OLIGOMERIC GOLGI COMPLEX COMPONENT 8"/>
    <property type="match status" value="1"/>
</dbReference>
<dbReference type="OrthoDB" id="1661054at2759"/>
<evidence type="ECO:0000313" key="10">
    <source>
        <dbReference type="EMBL" id="KAG8237419.1"/>
    </source>
</evidence>
<comment type="similarity">
    <text evidence="2 9">Belongs to the COG8 family.</text>
</comment>
<evidence type="ECO:0000256" key="7">
    <source>
        <dbReference type="ARBA" id="ARBA00023136"/>
    </source>
</evidence>
<evidence type="ECO:0000256" key="9">
    <source>
        <dbReference type="PIRNR" id="PIRNR015415"/>
    </source>
</evidence>
<organism evidence="10 11">
    <name type="scientific">Ladona fulva</name>
    <name type="common">Scarce chaser dragonfly</name>
    <name type="synonym">Libellula fulva</name>
    <dbReference type="NCBI Taxonomy" id="123851"/>
    <lineage>
        <taxon>Eukaryota</taxon>
        <taxon>Metazoa</taxon>
        <taxon>Ecdysozoa</taxon>
        <taxon>Arthropoda</taxon>
        <taxon>Hexapoda</taxon>
        <taxon>Insecta</taxon>
        <taxon>Pterygota</taxon>
        <taxon>Palaeoptera</taxon>
        <taxon>Odonata</taxon>
        <taxon>Epiprocta</taxon>
        <taxon>Anisoptera</taxon>
        <taxon>Libelluloidea</taxon>
        <taxon>Libellulidae</taxon>
        <taxon>Ladona</taxon>
    </lineage>
</organism>
<evidence type="ECO:0000256" key="6">
    <source>
        <dbReference type="ARBA" id="ARBA00023034"/>
    </source>
</evidence>
<sequence>MDVAEDNVLKLIYPDGLSDHKRNNPEFIAYLSKLGSMGVDNLAKEPDKLSEEKAAVLEQTQELAFTNYKTFIQTAECSRDIFQKFSKTENHLESLLQKLPEFSKKCQEFSKKSADISAHRHLNSITLNRNTQLLEILELPQLMNTCIQNGNYEEALELASYVRRLEKKHQDIPIIMSIVKDVQLAWQTMLQQLLAQLRTDLQLPQCLQVVSYLYRMDVFTEAELRLKFLQARDTWLQGLLKSIRKEPANQHLTKTIELTRIHLFSIVTQYKAIFSDEEPVVTSTKNSNINESAIFYSWITEKICQFLKTLEEDLSKGVGNSLDSIIGQCMYFGLSFSRIGADFRSLMAPIFIKVISKNFENAVKKCTKTFESDIDKFSFVKLQSKMYAGAVANQPSKQEQPVHSLLEFYPLAEYCNGVLTAFNELRVCAPLAVSQNITNNMQESLMTVSKVILTVYRRKQQAFSEAERERFVKMCSCYADDLIPHLQHCLHVLFPPASIALNLGIPVQQVHKEVFHYFQIYFHDLEFLLDQGWC</sequence>
<keyword evidence="6 9" id="KW-0333">Golgi apparatus</keyword>
<evidence type="ECO:0000313" key="11">
    <source>
        <dbReference type="Proteomes" id="UP000792457"/>
    </source>
</evidence>
<evidence type="ECO:0000256" key="4">
    <source>
        <dbReference type="ARBA" id="ARBA00022448"/>
    </source>
</evidence>
<proteinExistence type="inferred from homology"/>
<dbReference type="PIRSF" id="PIRSF015415">
    <property type="entry name" value="COG8"/>
    <property type="match status" value="1"/>
</dbReference>
<dbReference type="GO" id="GO:0017119">
    <property type="term" value="C:Golgi transport complex"/>
    <property type="evidence" value="ECO:0007669"/>
    <property type="project" value="UniProtKB-UniRule"/>
</dbReference>
<dbReference type="Proteomes" id="UP000792457">
    <property type="component" value="Unassembled WGS sequence"/>
</dbReference>
<accession>A0A8K0KN91</accession>
<evidence type="ECO:0000256" key="8">
    <source>
        <dbReference type="ARBA" id="ARBA00031347"/>
    </source>
</evidence>
<dbReference type="SUPFAM" id="SSF74788">
    <property type="entry name" value="Cullin repeat-like"/>
    <property type="match status" value="1"/>
</dbReference>
<dbReference type="EMBL" id="KZ309168">
    <property type="protein sequence ID" value="KAG8237419.1"/>
    <property type="molecule type" value="Genomic_DNA"/>
</dbReference>
<dbReference type="GO" id="GO:0006891">
    <property type="term" value="P:intra-Golgi vesicle-mediated transport"/>
    <property type="evidence" value="ECO:0007669"/>
    <property type="project" value="TreeGrafter"/>
</dbReference>
<comment type="subunit">
    <text evidence="9">Component of the conserved oligomeric Golgi complex which is composed of eight different subunits and is required for normal Golgi morphology and localization.</text>
</comment>
<evidence type="ECO:0000256" key="1">
    <source>
        <dbReference type="ARBA" id="ARBA00004395"/>
    </source>
</evidence>
<name>A0A8K0KN91_LADFU</name>
<dbReference type="InterPro" id="IPR016632">
    <property type="entry name" value="COG8_Metazoal_Plant"/>
</dbReference>
<comment type="caution">
    <text evidence="10">The sequence shown here is derived from an EMBL/GenBank/DDBJ whole genome shotgun (WGS) entry which is preliminary data.</text>
</comment>
<protein>
    <recommendedName>
        <fullName evidence="3 9">Conserved oligomeric Golgi complex subunit 8</fullName>
        <shortName evidence="9">COG complex subunit 8</shortName>
    </recommendedName>
    <alternativeName>
        <fullName evidence="8 9">Component of oligomeric Golgi complex 8</fullName>
    </alternativeName>
</protein>
<dbReference type="GO" id="GO:0015031">
    <property type="term" value="P:protein transport"/>
    <property type="evidence" value="ECO:0007669"/>
    <property type="project" value="UniProtKB-UniRule"/>
</dbReference>
<evidence type="ECO:0000256" key="3">
    <source>
        <dbReference type="ARBA" id="ARBA00020983"/>
    </source>
</evidence>
<keyword evidence="4 9" id="KW-0813">Transport</keyword>
<dbReference type="InterPro" id="IPR016159">
    <property type="entry name" value="Cullin_repeat-like_dom_sf"/>
</dbReference>